<dbReference type="EMBL" id="JANPWB010000005">
    <property type="protein sequence ID" value="KAJ1184931.1"/>
    <property type="molecule type" value="Genomic_DNA"/>
</dbReference>
<reference evidence="1" key="1">
    <citation type="journal article" date="2022" name="bioRxiv">
        <title>Sequencing and chromosome-scale assembly of the giantPleurodeles waltlgenome.</title>
        <authorList>
            <person name="Brown T."/>
            <person name="Elewa A."/>
            <person name="Iarovenko S."/>
            <person name="Subramanian E."/>
            <person name="Araus A.J."/>
            <person name="Petzold A."/>
            <person name="Susuki M."/>
            <person name="Suzuki K.-i.T."/>
            <person name="Hayashi T."/>
            <person name="Toyoda A."/>
            <person name="Oliveira C."/>
            <person name="Osipova E."/>
            <person name="Leigh N.D."/>
            <person name="Simon A."/>
            <person name="Yun M.H."/>
        </authorList>
    </citation>
    <scope>NUCLEOTIDE SEQUENCE</scope>
    <source>
        <strain evidence="1">20211129_DDA</strain>
        <tissue evidence="1">Liver</tissue>
    </source>
</reference>
<accession>A0AAV7U989</accession>
<proteinExistence type="predicted"/>
<evidence type="ECO:0000313" key="2">
    <source>
        <dbReference type="Proteomes" id="UP001066276"/>
    </source>
</evidence>
<feature type="non-terminal residue" evidence="1">
    <location>
        <position position="1"/>
    </location>
</feature>
<name>A0AAV7U989_PLEWA</name>
<evidence type="ECO:0000313" key="1">
    <source>
        <dbReference type="EMBL" id="KAJ1184931.1"/>
    </source>
</evidence>
<protein>
    <submittedName>
        <fullName evidence="1">Uncharacterized protein</fullName>
    </submittedName>
</protein>
<feature type="non-terminal residue" evidence="1">
    <location>
        <position position="53"/>
    </location>
</feature>
<keyword evidence="2" id="KW-1185">Reference proteome</keyword>
<dbReference type="Proteomes" id="UP001066276">
    <property type="component" value="Chromosome 3_1"/>
</dbReference>
<dbReference type="AlphaFoldDB" id="A0AAV7U989"/>
<gene>
    <name evidence="1" type="ORF">NDU88_001727</name>
</gene>
<organism evidence="1 2">
    <name type="scientific">Pleurodeles waltl</name>
    <name type="common">Iberian ribbed newt</name>
    <dbReference type="NCBI Taxonomy" id="8319"/>
    <lineage>
        <taxon>Eukaryota</taxon>
        <taxon>Metazoa</taxon>
        <taxon>Chordata</taxon>
        <taxon>Craniata</taxon>
        <taxon>Vertebrata</taxon>
        <taxon>Euteleostomi</taxon>
        <taxon>Amphibia</taxon>
        <taxon>Batrachia</taxon>
        <taxon>Caudata</taxon>
        <taxon>Salamandroidea</taxon>
        <taxon>Salamandridae</taxon>
        <taxon>Pleurodelinae</taxon>
        <taxon>Pleurodeles</taxon>
    </lineage>
</organism>
<sequence>RQINHNVRFVDEGFNNDDFQSFDRRENVKCVLNIKGIEDKIVNVDNDKIKKKP</sequence>
<comment type="caution">
    <text evidence="1">The sequence shown here is derived from an EMBL/GenBank/DDBJ whole genome shotgun (WGS) entry which is preliminary data.</text>
</comment>